<proteinExistence type="predicted"/>
<keyword evidence="1" id="KW-0812">Transmembrane</keyword>
<organism evidence="2 3">
    <name type="scientific">Cafeteria roenbergensis</name>
    <name type="common">Marine flagellate</name>
    <dbReference type="NCBI Taxonomy" id="33653"/>
    <lineage>
        <taxon>Eukaryota</taxon>
        <taxon>Sar</taxon>
        <taxon>Stramenopiles</taxon>
        <taxon>Bigyra</taxon>
        <taxon>Opalozoa</taxon>
        <taxon>Bicosoecida</taxon>
        <taxon>Cafeteriaceae</taxon>
        <taxon>Cafeteria</taxon>
    </lineage>
</organism>
<feature type="transmembrane region" description="Helical" evidence="1">
    <location>
        <begin position="1097"/>
        <end position="1122"/>
    </location>
</feature>
<sequence>MPGTLNVTVFGRSASFIERGSPIVSTRPLAAVDSVDAIGEARPGELALIRGRDLPELLFSPPAARFGSAETSDCNHTQELTLVCRIPVAVGTVPVVVRSRSGMWSPAAGVLFSFLPPAVRRVTAAWGSTPGWHETLLPSLPEHPAPRLLLTGLGLARPPISAVRFGASVHCAAVTVLNDSAVECVGLSDGQGQDARPLQGFLRVELSVPGLPAWTPQAAGILAMPPPTLGQVVPQDVAPGGLVMVAGENIPANTAAVASFTIGGAPCRSEPIFSTKGVTCRLPEHSGLGSLPDRDGDALHVRMELASGCQASLLGGVTLLGSVALAWHNNLPLQVVAMPSSDSSLFALGDAATAIAIAGNGAVMCWLSVEPGAAMRGVSRRTPTANVSVLSFPAAGVTGALGLNMTLSASCETVTGATATLPVPRRVAIPSVRAAFAPESEVWLSSAASSTDARRLPALNATLELDPAPTTEDLSRVAASFECEATLTDGVSSVSERGVVASSNTGASALTVRFAPLSTTGFPLGSALRLDASCEWVPTGERVSLPSSDVQLTSASLQISESGSGRDADDTPLLLSGVATHVHVKVAAPLSATPVCSLALAGESANALASMAAVSADVALTQSGAASLAAGATGTGEVVVSATCQLWGGDRSVHSQQSLRFRIATLRTELDLGAGPQPLALSSGASSFSLRAFPTASLTAAEAPGWDGARSDGTSCVVEALGELPAGWTQAGTKTRFFADASTSGRVPLDAVALVGTTTFPEAARDVEFAVTCEHPFAGEASPGKFSVVVLGCNVEGSDVSGTARPDGTLAVTMDALSVIGRRGGSFELRVECFVGELPLSPALRHRFSVQGCPLGQQPRAGSEDLCEVCGADEFSDGGAASVCIGCPMVGARCVTGVLALLRGYYRPPRDAGLPIGPSTELHPCFNSEACTLNVTTREYGCAEGYSGPLCGVCSDGWAPFGQACGRCWGGASDDAVVAALVLAVVAGTLFMARKTVGSSKERRSDRSIAVRQLLSHVQGLGALTLFRSKGTAAFQAVAGLTQGHRYVLTLAIVLFLTYMSLVNLAVNALECHDRPVGGVSYLEADLSVECFAGRHWFVVGGAVALLLFVGAGLPLSIFVALRGAVDRPLMNIVGGGRKLA</sequence>
<dbReference type="Proteomes" id="UP000322899">
    <property type="component" value="Unassembled WGS sequence"/>
</dbReference>
<name>A0A5A8E6B1_CAFRO</name>
<dbReference type="OrthoDB" id="5950997at2759"/>
<dbReference type="InterPro" id="IPR013783">
    <property type="entry name" value="Ig-like_fold"/>
</dbReference>
<feature type="transmembrane region" description="Helical" evidence="1">
    <location>
        <begin position="976"/>
        <end position="993"/>
    </location>
</feature>
<evidence type="ECO:0000313" key="2">
    <source>
        <dbReference type="EMBL" id="KAA0172614.1"/>
    </source>
</evidence>
<comment type="caution">
    <text evidence="2">The sequence shown here is derived from an EMBL/GenBank/DDBJ whole genome shotgun (WGS) entry which is preliminary data.</text>
</comment>
<keyword evidence="1" id="KW-1133">Transmembrane helix</keyword>
<feature type="transmembrane region" description="Helical" evidence="1">
    <location>
        <begin position="1047"/>
        <end position="1067"/>
    </location>
</feature>
<accession>A0A5A8E6B1</accession>
<dbReference type="EMBL" id="VLTO01000045">
    <property type="protein sequence ID" value="KAA0172614.1"/>
    <property type="molecule type" value="Genomic_DNA"/>
</dbReference>
<dbReference type="Gene3D" id="2.60.40.10">
    <property type="entry name" value="Immunoglobulins"/>
    <property type="match status" value="1"/>
</dbReference>
<evidence type="ECO:0008006" key="4">
    <source>
        <dbReference type="Google" id="ProtNLM"/>
    </source>
</evidence>
<gene>
    <name evidence="2" type="ORF">FNF27_05841</name>
</gene>
<dbReference type="PANTHER" id="PTHR11319">
    <property type="entry name" value="G PROTEIN-COUPLED RECEPTOR-RELATED"/>
    <property type="match status" value="1"/>
</dbReference>
<dbReference type="PANTHER" id="PTHR11319:SF35">
    <property type="entry name" value="OUTER MEMBRANE PROTEIN PMPC-RELATED"/>
    <property type="match status" value="1"/>
</dbReference>
<protein>
    <recommendedName>
        <fullName evidence="4">IPT/TIG domain-containing protein</fullName>
    </recommendedName>
</protein>
<evidence type="ECO:0000256" key="1">
    <source>
        <dbReference type="SAM" id="Phobius"/>
    </source>
</evidence>
<dbReference type="AlphaFoldDB" id="A0A5A8E6B1"/>
<evidence type="ECO:0000313" key="3">
    <source>
        <dbReference type="Proteomes" id="UP000322899"/>
    </source>
</evidence>
<reference evidence="2 3" key="1">
    <citation type="submission" date="2019-07" db="EMBL/GenBank/DDBJ databases">
        <title>Genomes of Cafeteria roenbergensis.</title>
        <authorList>
            <person name="Fischer M.G."/>
            <person name="Hackl T."/>
            <person name="Roman M."/>
        </authorList>
    </citation>
    <scope>NUCLEOTIDE SEQUENCE [LARGE SCALE GENOMIC DNA]</scope>
    <source>
        <strain evidence="2 3">E4-10P</strain>
    </source>
</reference>
<keyword evidence="1" id="KW-0472">Membrane</keyword>